<name>A0A2K9HG13_9LACO</name>
<dbReference type="Proteomes" id="UP000234653">
    <property type="component" value="Chromosome"/>
</dbReference>
<evidence type="ECO:0000313" key="2">
    <source>
        <dbReference type="Proteomes" id="UP000234653"/>
    </source>
</evidence>
<dbReference type="AlphaFoldDB" id="A0A2K9HG13"/>
<accession>A0A2K9HG13</accession>
<protein>
    <recommendedName>
        <fullName evidence="3">Gas vesicle protein</fullName>
    </recommendedName>
</protein>
<evidence type="ECO:0000313" key="1">
    <source>
        <dbReference type="EMBL" id="AUI71489.1"/>
    </source>
</evidence>
<proteinExistence type="predicted"/>
<dbReference type="RefSeq" id="WP_057739972.1">
    <property type="nucleotide sequence ID" value="NZ_AZDQ01000045.1"/>
</dbReference>
<dbReference type="OrthoDB" id="2298985at2"/>
<gene>
    <name evidence="1" type="ORF">LA20249_04445</name>
</gene>
<dbReference type="EMBL" id="CP018867">
    <property type="protein sequence ID" value="AUI71489.1"/>
    <property type="molecule type" value="Genomic_DNA"/>
</dbReference>
<dbReference type="STRING" id="1423720.FC67_GL002019"/>
<dbReference type="KEGG" id="lali:LA20249_04445"/>
<organism evidence="1 2">
    <name type="scientific">Companilactobacillus alimentarius DSM 20249</name>
    <dbReference type="NCBI Taxonomy" id="1423720"/>
    <lineage>
        <taxon>Bacteria</taxon>
        <taxon>Bacillati</taxon>
        <taxon>Bacillota</taxon>
        <taxon>Bacilli</taxon>
        <taxon>Lactobacillales</taxon>
        <taxon>Lactobacillaceae</taxon>
        <taxon>Companilactobacillus</taxon>
    </lineage>
</organism>
<reference evidence="1 2" key="1">
    <citation type="submission" date="2016-12" db="EMBL/GenBank/DDBJ databases">
        <title>The whole genome sequencing and assembly of Lactobacillus alimentarius DSM 20249T strain.</title>
        <authorList>
            <person name="Lee Y.-J."/>
            <person name="Yi H."/>
            <person name="Bahn Y.-S."/>
            <person name="Kim J.F."/>
            <person name="Lee D.-W."/>
        </authorList>
    </citation>
    <scope>NUCLEOTIDE SEQUENCE [LARGE SCALE GENOMIC DNA]</scope>
    <source>
        <strain evidence="1 2">DSM 20249</strain>
    </source>
</reference>
<dbReference type="SUPFAM" id="SSF58100">
    <property type="entry name" value="Bacterial hemolysins"/>
    <property type="match status" value="1"/>
</dbReference>
<sequence>MKFFTGFAIGAVSGVAIHLLQSKDTTSSVNNTKLFQNIKDFKDILADLQKNATVVPEVISGIQEDLTDYSQSIKPDVEELQDSIAEMKENLDKLNKN</sequence>
<keyword evidence="2" id="KW-1185">Reference proteome</keyword>
<evidence type="ECO:0008006" key="3">
    <source>
        <dbReference type="Google" id="ProtNLM"/>
    </source>
</evidence>